<dbReference type="Pfam" id="PF05534">
    <property type="entry name" value="HicB"/>
    <property type="match status" value="1"/>
</dbReference>
<sequence length="247" mass="28656">MKTIKDISELSGNIKLRLPKSLHEALLRQANFENVSLNQLCLMYLSAGVSQNNNLGTYEFNHRLEVIAKEAKSDDELFEKLEKLNDEVERIKPLLLRELEGALNENKRQMNDYVEVLRAIYPIYQGDIVGEKLPMLKLPSAKIVMRPKKNEKLDYKHIEKVVKSQCEEAVISYGDFDIFLPREKQAIDEMYYKSISVHFCCDFYTLRKLVNKTKEALCAMPEADRMSILVKPSYLHIATRILLEKNV</sequence>
<dbReference type="AlphaFoldDB" id="A0AAW3JU50"/>
<dbReference type="InterPro" id="IPR008651">
    <property type="entry name" value="Uncharacterised_HicB"/>
</dbReference>
<keyword evidence="2" id="KW-1185">Reference proteome</keyword>
<dbReference type="SUPFAM" id="SSF47598">
    <property type="entry name" value="Ribbon-helix-helix"/>
    <property type="match status" value="1"/>
</dbReference>
<gene>
    <name evidence="1" type="ORF">APZ18_03535</name>
</gene>
<dbReference type="RefSeq" id="WP_055941648.1">
    <property type="nucleotide sequence ID" value="NZ_LLKB01000001.1"/>
</dbReference>
<evidence type="ECO:0000313" key="1">
    <source>
        <dbReference type="EMBL" id="KQC86272.1"/>
    </source>
</evidence>
<name>A0AAW3JU50_9FIRM</name>
<dbReference type="InterPro" id="IPR010985">
    <property type="entry name" value="Ribbon_hlx_hlx"/>
</dbReference>
<evidence type="ECO:0008006" key="3">
    <source>
        <dbReference type="Google" id="ProtNLM"/>
    </source>
</evidence>
<comment type="caution">
    <text evidence="1">The sequence shown here is derived from an EMBL/GenBank/DDBJ whole genome shotgun (WGS) entry which is preliminary data.</text>
</comment>
<evidence type="ECO:0000313" key="2">
    <source>
        <dbReference type="Proteomes" id="UP000050833"/>
    </source>
</evidence>
<protein>
    <recommendedName>
        <fullName evidence="3">Toxin-antitoxin system HicB family antitoxin</fullName>
    </recommendedName>
</protein>
<proteinExistence type="predicted"/>
<reference evidence="1 2" key="1">
    <citation type="submission" date="2015-10" db="EMBL/GenBank/DDBJ databases">
        <title>Butyribacter intestini gen. nov., sp. nov., a butyric acid-producing bacterium of the family Lachnospiraceae isolated from the human faeces.</title>
        <authorList>
            <person name="Zou Y."/>
            <person name="Xue W."/>
            <person name="Luo G."/>
            <person name="Lv M."/>
        </authorList>
    </citation>
    <scope>NUCLEOTIDE SEQUENCE [LARGE SCALE GENOMIC DNA]</scope>
    <source>
        <strain evidence="1 2">TF01-11</strain>
    </source>
</reference>
<dbReference type="EMBL" id="LLKB01000001">
    <property type="protein sequence ID" value="KQC86272.1"/>
    <property type="molecule type" value="Genomic_DNA"/>
</dbReference>
<accession>A0AAW3JU50</accession>
<organism evidence="1 2">
    <name type="scientific">Butyribacter intestini</name>
    <dbReference type="NCBI Taxonomy" id="1703332"/>
    <lineage>
        <taxon>Bacteria</taxon>
        <taxon>Bacillati</taxon>
        <taxon>Bacillota</taxon>
        <taxon>Clostridia</taxon>
        <taxon>Lachnospirales</taxon>
        <taxon>Lachnospiraceae</taxon>
        <taxon>Butyribacter</taxon>
    </lineage>
</organism>
<dbReference type="Proteomes" id="UP000050833">
    <property type="component" value="Unassembled WGS sequence"/>
</dbReference>
<dbReference type="GO" id="GO:0006355">
    <property type="term" value="P:regulation of DNA-templated transcription"/>
    <property type="evidence" value="ECO:0007669"/>
    <property type="project" value="InterPro"/>
</dbReference>